<organism evidence="1">
    <name type="scientific">Siphoviridae sp. ctVif31</name>
    <dbReference type="NCBI Taxonomy" id="2825532"/>
    <lineage>
        <taxon>Viruses</taxon>
        <taxon>Duplodnaviria</taxon>
        <taxon>Heunggongvirae</taxon>
        <taxon>Uroviricota</taxon>
        <taxon>Caudoviricetes</taxon>
    </lineage>
</organism>
<name>A0A8S5Q409_9CAUD</name>
<proteinExistence type="predicted"/>
<dbReference type="EMBL" id="BK015567">
    <property type="protein sequence ID" value="DAE13561.1"/>
    <property type="molecule type" value="Genomic_DNA"/>
</dbReference>
<evidence type="ECO:0000313" key="1">
    <source>
        <dbReference type="EMBL" id="DAE13561.1"/>
    </source>
</evidence>
<reference evidence="1" key="1">
    <citation type="journal article" date="2021" name="Proc. Natl. Acad. Sci. U.S.A.">
        <title>A Catalog of Tens of Thousands of Viruses from Human Metagenomes Reveals Hidden Associations with Chronic Diseases.</title>
        <authorList>
            <person name="Tisza M.J."/>
            <person name="Buck C.B."/>
        </authorList>
    </citation>
    <scope>NUCLEOTIDE SEQUENCE</scope>
    <source>
        <strain evidence="1">CtVif31</strain>
    </source>
</reference>
<accession>A0A8S5Q409</accession>
<protein>
    <submittedName>
        <fullName evidence="1">Uncharacterized protein</fullName>
    </submittedName>
</protein>
<sequence length="108" mass="12707">MNRVLRFYLFFANYLYGNKISSKRFSVLHIYYEDYKTDELVGLDACIRDALNNTIPKDGAFYGTFVANIQYLMLGYRYVNGAFGVIILFDFNNNTERWNINNNEITKV</sequence>